<comment type="caution">
    <text evidence="6">The sequence shown here is derived from an EMBL/GenBank/DDBJ whole genome shotgun (WGS) entry which is preliminary data.</text>
</comment>
<keyword evidence="7" id="KW-1185">Reference proteome</keyword>
<comment type="similarity">
    <text evidence="1">Belongs to the thioredoxin family. DsbA subfamily.</text>
</comment>
<dbReference type="RefSeq" id="WP_112282310.1">
    <property type="nucleotide sequence ID" value="NZ_MASW01000002.1"/>
</dbReference>
<keyword evidence="5" id="KW-0676">Redox-active center</keyword>
<dbReference type="PANTHER" id="PTHR13887">
    <property type="entry name" value="GLUTATHIONE S-TRANSFERASE KAPPA"/>
    <property type="match status" value="1"/>
</dbReference>
<evidence type="ECO:0000313" key="7">
    <source>
        <dbReference type="Proteomes" id="UP000249915"/>
    </source>
</evidence>
<dbReference type="InterPro" id="IPR013766">
    <property type="entry name" value="Thioredoxin_domain"/>
</dbReference>
<accession>A0A2V4B5E9</accession>
<evidence type="ECO:0000256" key="4">
    <source>
        <dbReference type="ARBA" id="ARBA00023157"/>
    </source>
</evidence>
<keyword evidence="3" id="KW-0560">Oxidoreductase</keyword>
<dbReference type="SUPFAM" id="SSF52833">
    <property type="entry name" value="Thioredoxin-like"/>
    <property type="match status" value="1"/>
</dbReference>
<evidence type="ECO:0000256" key="5">
    <source>
        <dbReference type="ARBA" id="ARBA00023284"/>
    </source>
</evidence>
<dbReference type="InterPro" id="IPR036249">
    <property type="entry name" value="Thioredoxin-like_sf"/>
</dbReference>
<dbReference type="Gene3D" id="3.40.30.10">
    <property type="entry name" value="Glutaredoxin"/>
    <property type="match status" value="1"/>
</dbReference>
<dbReference type="GO" id="GO:0016491">
    <property type="term" value="F:oxidoreductase activity"/>
    <property type="evidence" value="ECO:0007669"/>
    <property type="project" value="UniProtKB-KW"/>
</dbReference>
<keyword evidence="4" id="KW-1015">Disulfide bond</keyword>
<gene>
    <name evidence="6" type="ORF">BAY60_10255</name>
</gene>
<dbReference type="AlphaFoldDB" id="A0A2V4B5E9"/>
<organism evidence="6 7">
    <name type="scientific">Prauserella muralis</name>
    <dbReference type="NCBI Taxonomy" id="588067"/>
    <lineage>
        <taxon>Bacteria</taxon>
        <taxon>Bacillati</taxon>
        <taxon>Actinomycetota</taxon>
        <taxon>Actinomycetes</taxon>
        <taxon>Pseudonocardiales</taxon>
        <taxon>Pseudonocardiaceae</taxon>
        <taxon>Prauserella</taxon>
    </lineage>
</organism>
<sequence length="243" mass="26354">MSKTSGRDTWKRDAVLVVVLVLVAAGLITYLLAKPPGQDAAAPPGQPPSQEQAAAQGENPLANLARREQGDPLAIGDVDAPVTMVMYSDYRCPFCAKFSRDTEPILVERYVRDGVLRIEWRDLPIFGTQSMEAARAGRAAAEQGRFWEFNRAVFGDSPPTGHPDLTQEKLRGYAREVGMPDMAKFTAAMDDQRFDEAIRNDLTEGASIGVSSTPTFVINGEPILGAQPLETFVSAIDRAAAQS</sequence>
<evidence type="ECO:0000256" key="1">
    <source>
        <dbReference type="ARBA" id="ARBA00005791"/>
    </source>
</evidence>
<evidence type="ECO:0000313" key="6">
    <source>
        <dbReference type="EMBL" id="PXY28295.1"/>
    </source>
</evidence>
<evidence type="ECO:0000256" key="2">
    <source>
        <dbReference type="ARBA" id="ARBA00022729"/>
    </source>
</evidence>
<evidence type="ECO:0000256" key="3">
    <source>
        <dbReference type="ARBA" id="ARBA00023002"/>
    </source>
</evidence>
<dbReference type="Pfam" id="PF13462">
    <property type="entry name" value="Thioredoxin_4"/>
    <property type="match status" value="1"/>
</dbReference>
<name>A0A2V4B5E9_9PSEU</name>
<dbReference type="PROSITE" id="PS51352">
    <property type="entry name" value="THIOREDOXIN_2"/>
    <property type="match status" value="1"/>
</dbReference>
<protein>
    <submittedName>
        <fullName evidence="6">Disulfide bond formation protein</fullName>
    </submittedName>
</protein>
<dbReference type="Proteomes" id="UP000249915">
    <property type="component" value="Unassembled WGS sequence"/>
</dbReference>
<dbReference type="InterPro" id="IPR012336">
    <property type="entry name" value="Thioredoxin-like_fold"/>
</dbReference>
<dbReference type="OrthoDB" id="117402at2"/>
<reference evidence="6 7" key="1">
    <citation type="submission" date="2016-07" db="EMBL/GenBank/DDBJ databases">
        <title>Draft genome sequence of Prauserella muralis DSM 45305, isolated from a mould-covered wall in an indoor environment.</title>
        <authorList>
            <person name="Ruckert C."/>
            <person name="Albersmeier A."/>
            <person name="Jiang C.-L."/>
            <person name="Jiang Y."/>
            <person name="Kalinowski J."/>
            <person name="Schneider O."/>
            <person name="Winkler A."/>
            <person name="Zotchev S.B."/>
        </authorList>
    </citation>
    <scope>NUCLEOTIDE SEQUENCE [LARGE SCALE GENOMIC DNA]</scope>
    <source>
        <strain evidence="6 7">DSM 45305</strain>
    </source>
</reference>
<keyword evidence="2" id="KW-0732">Signal</keyword>
<proteinExistence type="inferred from homology"/>
<dbReference type="EMBL" id="MASW01000002">
    <property type="protein sequence ID" value="PXY28295.1"/>
    <property type="molecule type" value="Genomic_DNA"/>
</dbReference>
<dbReference type="PANTHER" id="PTHR13887:SF14">
    <property type="entry name" value="DISULFIDE BOND FORMATION PROTEIN D"/>
    <property type="match status" value="1"/>
</dbReference>